<evidence type="ECO:0000256" key="1">
    <source>
        <dbReference type="SAM" id="MobiDB-lite"/>
    </source>
</evidence>
<evidence type="ECO:0000313" key="3">
    <source>
        <dbReference type="Proteomes" id="UP000198859"/>
    </source>
</evidence>
<keyword evidence="3" id="KW-1185">Reference proteome</keyword>
<dbReference type="STRING" id="642780.SAMN04488570_1596"/>
<dbReference type="EMBL" id="LT629757">
    <property type="protein sequence ID" value="SDS30911.1"/>
    <property type="molecule type" value="Genomic_DNA"/>
</dbReference>
<dbReference type="AlphaFoldDB" id="A0A1H1R575"/>
<organism evidence="2 3">
    <name type="scientific">Nocardioides scoriae</name>
    <dbReference type="NCBI Taxonomy" id="642780"/>
    <lineage>
        <taxon>Bacteria</taxon>
        <taxon>Bacillati</taxon>
        <taxon>Actinomycetota</taxon>
        <taxon>Actinomycetes</taxon>
        <taxon>Propionibacteriales</taxon>
        <taxon>Nocardioidaceae</taxon>
        <taxon>Nocardioides</taxon>
    </lineage>
</organism>
<protein>
    <submittedName>
        <fullName evidence="2">Uncharacterized protein</fullName>
    </submittedName>
</protein>
<sequence>MNVSALMTDIDDWCGTPHGRPPRPPWLRDALSAVVLTELSAGAAGERQKELYEVATRLYDSVAEQVALNPQPLPPVDVPVIEH</sequence>
<proteinExistence type="predicted"/>
<gene>
    <name evidence="2" type="ORF">SAMN04488570_1596</name>
</gene>
<dbReference type="RefSeq" id="WP_091728153.1">
    <property type="nucleotide sequence ID" value="NZ_LT629757.1"/>
</dbReference>
<evidence type="ECO:0000313" key="2">
    <source>
        <dbReference type="EMBL" id="SDS30911.1"/>
    </source>
</evidence>
<reference evidence="3" key="1">
    <citation type="submission" date="2016-10" db="EMBL/GenBank/DDBJ databases">
        <authorList>
            <person name="Varghese N."/>
            <person name="Submissions S."/>
        </authorList>
    </citation>
    <scope>NUCLEOTIDE SEQUENCE [LARGE SCALE GENOMIC DNA]</scope>
    <source>
        <strain evidence="3">DSM 22127</strain>
    </source>
</reference>
<dbReference type="OrthoDB" id="5196739at2"/>
<accession>A0A1H1R575</accession>
<name>A0A1H1R575_9ACTN</name>
<dbReference type="Proteomes" id="UP000198859">
    <property type="component" value="Chromosome I"/>
</dbReference>
<feature type="region of interest" description="Disordered" evidence="1">
    <location>
        <begin position="1"/>
        <end position="22"/>
    </location>
</feature>